<keyword evidence="3" id="KW-1185">Reference proteome</keyword>
<evidence type="ECO:0000313" key="3">
    <source>
        <dbReference type="Proteomes" id="UP000735302"/>
    </source>
</evidence>
<gene>
    <name evidence="2" type="ORF">PoB_002855900</name>
</gene>
<name>A0AAV4A744_9GAST</name>
<organism evidence="2 3">
    <name type="scientific">Plakobranchus ocellatus</name>
    <dbReference type="NCBI Taxonomy" id="259542"/>
    <lineage>
        <taxon>Eukaryota</taxon>
        <taxon>Metazoa</taxon>
        <taxon>Spiralia</taxon>
        <taxon>Lophotrochozoa</taxon>
        <taxon>Mollusca</taxon>
        <taxon>Gastropoda</taxon>
        <taxon>Heterobranchia</taxon>
        <taxon>Euthyneura</taxon>
        <taxon>Panpulmonata</taxon>
        <taxon>Sacoglossa</taxon>
        <taxon>Placobranchoidea</taxon>
        <taxon>Plakobranchidae</taxon>
        <taxon>Plakobranchus</taxon>
    </lineage>
</organism>
<dbReference type="AlphaFoldDB" id="A0AAV4A744"/>
<protein>
    <submittedName>
        <fullName evidence="2">Endonuclease-reverse transcriptase</fullName>
    </submittedName>
</protein>
<accession>A0AAV4A744</accession>
<evidence type="ECO:0000256" key="1">
    <source>
        <dbReference type="SAM" id="MobiDB-lite"/>
    </source>
</evidence>
<keyword evidence="2" id="KW-0540">Nuclease</keyword>
<reference evidence="2 3" key="1">
    <citation type="journal article" date="2021" name="Elife">
        <title>Chloroplast acquisition without the gene transfer in kleptoplastic sea slugs, Plakobranchus ocellatus.</title>
        <authorList>
            <person name="Maeda T."/>
            <person name="Takahashi S."/>
            <person name="Yoshida T."/>
            <person name="Shimamura S."/>
            <person name="Takaki Y."/>
            <person name="Nagai Y."/>
            <person name="Toyoda A."/>
            <person name="Suzuki Y."/>
            <person name="Arimoto A."/>
            <person name="Ishii H."/>
            <person name="Satoh N."/>
            <person name="Nishiyama T."/>
            <person name="Hasebe M."/>
            <person name="Maruyama T."/>
            <person name="Minagawa J."/>
            <person name="Obokata J."/>
            <person name="Shigenobu S."/>
        </authorList>
    </citation>
    <scope>NUCLEOTIDE SEQUENCE [LARGE SCALE GENOMIC DNA]</scope>
</reference>
<feature type="compositionally biased region" description="Polar residues" evidence="1">
    <location>
        <begin position="71"/>
        <end position="90"/>
    </location>
</feature>
<keyword evidence="2" id="KW-0378">Hydrolase</keyword>
<evidence type="ECO:0000313" key="2">
    <source>
        <dbReference type="EMBL" id="GFO02054.1"/>
    </source>
</evidence>
<sequence>MWFIWKIMKVSWTKRKTNADVMDMAGYKRSLLNIIRERQLDFYGHIIRAGGLEKLLWSPKMCGNKSKGRQHTTFTDNLNKFGTNKEGTNNELKRKTENREKVESHDC</sequence>
<keyword evidence="2" id="KW-0255">Endonuclease</keyword>
<dbReference type="EMBL" id="BLXT01003557">
    <property type="protein sequence ID" value="GFO02054.1"/>
    <property type="molecule type" value="Genomic_DNA"/>
</dbReference>
<proteinExistence type="predicted"/>
<feature type="compositionally biased region" description="Basic and acidic residues" evidence="1">
    <location>
        <begin position="91"/>
        <end position="107"/>
    </location>
</feature>
<dbReference type="Proteomes" id="UP000735302">
    <property type="component" value="Unassembled WGS sequence"/>
</dbReference>
<comment type="caution">
    <text evidence="2">The sequence shown here is derived from an EMBL/GenBank/DDBJ whole genome shotgun (WGS) entry which is preliminary data.</text>
</comment>
<dbReference type="GO" id="GO:0004519">
    <property type="term" value="F:endonuclease activity"/>
    <property type="evidence" value="ECO:0007669"/>
    <property type="project" value="UniProtKB-KW"/>
</dbReference>
<feature type="region of interest" description="Disordered" evidence="1">
    <location>
        <begin position="64"/>
        <end position="107"/>
    </location>
</feature>